<dbReference type="InterPro" id="IPR052926">
    <property type="entry name" value="Metallo-beta-lactamase_dom"/>
</dbReference>
<dbReference type="Pfam" id="PF00753">
    <property type="entry name" value="Lactamase_B"/>
    <property type="match status" value="1"/>
</dbReference>
<dbReference type="AlphaFoldDB" id="A0A1H3WR64"/>
<feature type="domain" description="Metallo-beta-lactamase" evidence="1">
    <location>
        <begin position="25"/>
        <end position="250"/>
    </location>
</feature>
<dbReference type="Proteomes" id="UP000199409">
    <property type="component" value="Unassembled WGS sequence"/>
</dbReference>
<dbReference type="PANTHER" id="PTHR13754:SF13">
    <property type="entry name" value="METALLO-BETA-LACTAMASE SUPERFAMILY PROTEIN (AFU_ORTHOLOGUE AFUA_3G07630)"/>
    <property type="match status" value="1"/>
</dbReference>
<reference evidence="2 3" key="1">
    <citation type="submission" date="2016-10" db="EMBL/GenBank/DDBJ databases">
        <authorList>
            <person name="de Groot N.N."/>
        </authorList>
    </citation>
    <scope>NUCLEOTIDE SEQUENCE [LARGE SCALE GENOMIC DNA]</scope>
    <source>
        <strain evidence="2 3">DSM 7343</strain>
    </source>
</reference>
<name>A0A1H3WR64_9BACT</name>
<evidence type="ECO:0000313" key="2">
    <source>
        <dbReference type="EMBL" id="SDZ89646.1"/>
    </source>
</evidence>
<gene>
    <name evidence="2" type="ORF">SAMN05660420_00637</name>
</gene>
<dbReference type="STRING" id="37625.SAMN05660420_00637"/>
<protein>
    <submittedName>
        <fullName evidence="2">7,8-dihydropterin-6-yl-methyl-4-(Beta-D-ribofuranosyl)aminobenzene 5'-phosphate synthase</fullName>
    </submittedName>
</protein>
<evidence type="ECO:0000313" key="3">
    <source>
        <dbReference type="Proteomes" id="UP000199409"/>
    </source>
</evidence>
<dbReference type="PANTHER" id="PTHR13754">
    <property type="entry name" value="METALLO-BETA-LACTAMASE SUPERFAMILY PROTEIN"/>
    <property type="match status" value="1"/>
</dbReference>
<dbReference type="RefSeq" id="WP_175498252.1">
    <property type="nucleotide sequence ID" value="NZ_FNQN01000002.1"/>
</dbReference>
<dbReference type="SMART" id="SM00849">
    <property type="entry name" value="Lactamase_B"/>
    <property type="match status" value="1"/>
</dbReference>
<dbReference type="InterPro" id="IPR041712">
    <property type="entry name" value="DHPS-like_MBL-fold"/>
</dbReference>
<organism evidence="2 3">
    <name type="scientific">Desulfuromusa kysingii</name>
    <dbReference type="NCBI Taxonomy" id="37625"/>
    <lineage>
        <taxon>Bacteria</taxon>
        <taxon>Pseudomonadati</taxon>
        <taxon>Thermodesulfobacteriota</taxon>
        <taxon>Desulfuromonadia</taxon>
        <taxon>Desulfuromonadales</taxon>
        <taxon>Geopsychrobacteraceae</taxon>
        <taxon>Desulfuromusa</taxon>
    </lineage>
</organism>
<keyword evidence="3" id="KW-1185">Reference proteome</keyword>
<sequence>MSIRLTILCENSVDSVSPYGLLGEHGFSCHIETADGNFLFDTGGGMTIINNAKLKEIDFTKLQGIMFSHGHIDHTGGLKQVLQATGKVPIYAHPDLFSDHYSKNSGKTHNIGIPWSQAELEKLGANFIFSSTPYQVTENLLLSGEVPRNSTVETGDPNLLALSASGEEVADPLRDDLSLFINSEKGLVILLGCAHAGLLNIIDHAIAVTGQKKIHMVVGGTHLKFCSDEQMAATLNRLDDLDVDLIGASHCTGLRGAQILSEHFGKRFFSASVGREINL</sequence>
<dbReference type="GO" id="GO:0016740">
    <property type="term" value="F:transferase activity"/>
    <property type="evidence" value="ECO:0007669"/>
    <property type="project" value="TreeGrafter"/>
</dbReference>
<dbReference type="Gene3D" id="3.60.15.10">
    <property type="entry name" value="Ribonuclease Z/Hydroxyacylglutathione hydrolase-like"/>
    <property type="match status" value="1"/>
</dbReference>
<dbReference type="CDD" id="cd07713">
    <property type="entry name" value="DHPS-like_MBL-fold"/>
    <property type="match status" value="1"/>
</dbReference>
<dbReference type="SUPFAM" id="SSF56281">
    <property type="entry name" value="Metallo-hydrolase/oxidoreductase"/>
    <property type="match status" value="1"/>
</dbReference>
<accession>A0A1H3WR64</accession>
<dbReference type="EMBL" id="FNQN01000002">
    <property type="protein sequence ID" value="SDZ89646.1"/>
    <property type="molecule type" value="Genomic_DNA"/>
</dbReference>
<dbReference type="InterPro" id="IPR001279">
    <property type="entry name" value="Metallo-B-lactamas"/>
</dbReference>
<evidence type="ECO:0000259" key="1">
    <source>
        <dbReference type="SMART" id="SM00849"/>
    </source>
</evidence>
<dbReference type="InterPro" id="IPR036866">
    <property type="entry name" value="RibonucZ/Hydroxyglut_hydro"/>
</dbReference>
<proteinExistence type="predicted"/>